<keyword evidence="2" id="KW-1185">Reference proteome</keyword>
<evidence type="ECO:0000313" key="1">
    <source>
        <dbReference type="EMBL" id="KAI8552598.1"/>
    </source>
</evidence>
<organism evidence="1 2">
    <name type="scientific">Rhododendron molle</name>
    <name type="common">Chinese azalea</name>
    <name type="synonym">Azalea mollis</name>
    <dbReference type="NCBI Taxonomy" id="49168"/>
    <lineage>
        <taxon>Eukaryota</taxon>
        <taxon>Viridiplantae</taxon>
        <taxon>Streptophyta</taxon>
        <taxon>Embryophyta</taxon>
        <taxon>Tracheophyta</taxon>
        <taxon>Spermatophyta</taxon>
        <taxon>Magnoliopsida</taxon>
        <taxon>eudicotyledons</taxon>
        <taxon>Gunneridae</taxon>
        <taxon>Pentapetalae</taxon>
        <taxon>asterids</taxon>
        <taxon>Ericales</taxon>
        <taxon>Ericaceae</taxon>
        <taxon>Ericoideae</taxon>
        <taxon>Rhodoreae</taxon>
        <taxon>Rhododendron</taxon>
    </lineage>
</organism>
<dbReference type="EMBL" id="CM046393">
    <property type="protein sequence ID" value="KAI8552598.1"/>
    <property type="molecule type" value="Genomic_DNA"/>
</dbReference>
<gene>
    <name evidence="1" type="ORF">RHMOL_Rhmol06G0279100</name>
</gene>
<name>A0ACC0NJ29_RHOML</name>
<proteinExistence type="predicted"/>
<protein>
    <submittedName>
        <fullName evidence="1">Uncharacterized protein</fullName>
    </submittedName>
</protein>
<evidence type="ECO:0000313" key="2">
    <source>
        <dbReference type="Proteomes" id="UP001062846"/>
    </source>
</evidence>
<sequence length="442" mass="49605">MFDQNSAAGMEKFSLVYQSYGKEAGADCGTDVDLEEMIEKILVADDVERLITLLTSPALLIDGTPQYCRDHLLESLCMNDAVKCATALLEGKLGGITLDLDGDHLLHRAARFCSSDLVQLFLLHKARSDLRNGLRLRPLDKAFDFARSQYPSLESYPFGGQSTFEMILYLCQLGAGNIGDTIKFLACSSKDVAKEAYHYARKGKLIELVLLLIVAREKILVPINLNIKGGVGSSGRTTILHWLQIQTLMLTHEEKLMGDCKNGKLTKIRGKKMVMRSAALLLEVFERAGHAIEEIIQYLSRSPYARSEEVGKHAVFWFKEAGFKFKKGDFDFSTMDWFDIVLTDPLRTKNRTPTKDAPSGVFSCSRTLFLHDTTGMMWQCQFSETNSSPRLPLRQQPIPSLPVRQIWDLSSLMSKTPTNYLLLTSTEGQPLEVLRLVWVGFS</sequence>
<accession>A0ACC0NJ29</accession>
<comment type="caution">
    <text evidence="1">The sequence shown here is derived from an EMBL/GenBank/DDBJ whole genome shotgun (WGS) entry which is preliminary data.</text>
</comment>
<reference evidence="1" key="1">
    <citation type="submission" date="2022-02" db="EMBL/GenBank/DDBJ databases">
        <title>Plant Genome Project.</title>
        <authorList>
            <person name="Zhang R.-G."/>
        </authorList>
    </citation>
    <scope>NUCLEOTIDE SEQUENCE</scope>
    <source>
        <strain evidence="1">AT1</strain>
    </source>
</reference>
<dbReference type="Proteomes" id="UP001062846">
    <property type="component" value="Chromosome 6"/>
</dbReference>